<dbReference type="EMBL" id="VMBG01000001">
    <property type="protein sequence ID" value="TSJ79465.1"/>
    <property type="molecule type" value="Genomic_DNA"/>
</dbReference>
<dbReference type="Gene3D" id="2.60.40.10">
    <property type="entry name" value="Immunoglobulins"/>
    <property type="match status" value="1"/>
</dbReference>
<keyword evidence="1" id="KW-0472">Membrane</keyword>
<dbReference type="AlphaFoldDB" id="A0A556QS41"/>
<dbReference type="InterPro" id="IPR036465">
    <property type="entry name" value="vWFA_dom_sf"/>
</dbReference>
<dbReference type="PANTHER" id="PTHR37947">
    <property type="entry name" value="BLL2462 PROTEIN"/>
    <property type="match status" value="1"/>
</dbReference>
<dbReference type="SUPFAM" id="SSF53300">
    <property type="entry name" value="vWA-like"/>
    <property type="match status" value="1"/>
</dbReference>
<dbReference type="SUPFAM" id="SSF52317">
    <property type="entry name" value="Class I glutamine amidotransferase-like"/>
    <property type="match status" value="1"/>
</dbReference>
<dbReference type="RefSeq" id="WP_144230006.1">
    <property type="nucleotide sequence ID" value="NZ_CBCRVV010000040.1"/>
</dbReference>
<feature type="transmembrane region" description="Helical" evidence="1">
    <location>
        <begin position="59"/>
        <end position="81"/>
    </location>
</feature>
<keyword evidence="1" id="KW-0812">Transmembrane</keyword>
<keyword evidence="3" id="KW-1185">Reference proteome</keyword>
<evidence type="ECO:0000313" key="2">
    <source>
        <dbReference type="EMBL" id="TSJ79465.1"/>
    </source>
</evidence>
<feature type="transmembrane region" description="Helical" evidence="1">
    <location>
        <begin position="29"/>
        <end position="47"/>
    </location>
</feature>
<organism evidence="2 3">
    <name type="scientific">Rariglobus hedericola</name>
    <dbReference type="NCBI Taxonomy" id="2597822"/>
    <lineage>
        <taxon>Bacteria</taxon>
        <taxon>Pseudomonadati</taxon>
        <taxon>Verrucomicrobiota</taxon>
        <taxon>Opitutia</taxon>
        <taxon>Opitutales</taxon>
        <taxon>Opitutaceae</taxon>
        <taxon>Rariglobus</taxon>
    </lineage>
</organism>
<feature type="transmembrane region" description="Helical" evidence="1">
    <location>
        <begin position="780"/>
        <end position="800"/>
    </location>
</feature>
<evidence type="ECO:0000313" key="3">
    <source>
        <dbReference type="Proteomes" id="UP000315648"/>
    </source>
</evidence>
<keyword evidence="1" id="KW-1133">Transmembrane helix</keyword>
<dbReference type="PANTHER" id="PTHR37947:SF1">
    <property type="entry name" value="BLL2462 PROTEIN"/>
    <property type="match status" value="1"/>
</dbReference>
<proteinExistence type="predicted"/>
<comment type="caution">
    <text evidence="2">The sequence shown here is derived from an EMBL/GenBank/DDBJ whole genome shotgun (WGS) entry which is preliminary data.</text>
</comment>
<reference evidence="2 3" key="1">
    <citation type="submission" date="2019-07" db="EMBL/GenBank/DDBJ databases">
        <title>Description of 53C-WASEF.</title>
        <authorList>
            <person name="Pitt A."/>
            <person name="Hahn M.W."/>
        </authorList>
    </citation>
    <scope>NUCLEOTIDE SEQUENCE [LARGE SCALE GENOMIC DNA]</scope>
    <source>
        <strain evidence="2 3">53C-WASEF</strain>
    </source>
</reference>
<gene>
    <name evidence="2" type="ORF">FPL22_09310</name>
</gene>
<protein>
    <submittedName>
        <fullName evidence="2">VWA domain-containing protein</fullName>
    </submittedName>
</protein>
<accession>A0A556QS41</accession>
<evidence type="ECO:0000256" key="1">
    <source>
        <dbReference type="SAM" id="Phobius"/>
    </source>
</evidence>
<dbReference type="Gene3D" id="3.40.50.880">
    <property type="match status" value="1"/>
</dbReference>
<dbReference type="InterPro" id="IPR029062">
    <property type="entry name" value="Class_I_gatase-like"/>
</dbReference>
<name>A0A556QS41_9BACT</name>
<dbReference type="CDD" id="cd00198">
    <property type="entry name" value="vWFA"/>
    <property type="match status" value="1"/>
</dbReference>
<dbReference type="Proteomes" id="UP000315648">
    <property type="component" value="Unassembled WGS sequence"/>
</dbReference>
<dbReference type="InterPro" id="IPR013783">
    <property type="entry name" value="Ig-like_fold"/>
</dbReference>
<sequence length="807" mass="88353">MDWLRTLFYPGSTSSSGSTSLTFEGLDPGWALIGWIVFALVLWWLHARLISNTPRVKRGVIVGLRLLFAAALLFAATRPVLITTLVEKVRQKLIVMVDASASMDLADLRTSPEDRARALIASGKLSPDGGLSQTVPSDAARPTRRDVVKSIASNGKLNLWSQLNDRAELVFYTFGHDATETPPPASGTDGVAAAKAFFDALPANDQTTALGESLRQILDRHRGEPLAGVFVMTDGANNRGLAPSEAAVSARADGIPLFLYGVGVTEPKDVALTSADAPRIAFLKERVNIRVRLTANGFEGQPVVVSLRDPAVPNSALLAESTVTLAARGTVDTELSFIPEKAGEIALEVASKPLDGEASADNNVTTVRIRVIDNRVRVFMIDQEPRWDWRYLLDFLQDDRRLTLKCVLLDGDPSLLKLPNTPFIAELPNDRAALYDSDIILLGDVDPARLGRERMQLIREWVDQAGGGLVFLAGPNHNPRSYLGTPLEALLPVVPLSGPVDQLIARHPEPVQLALTSSGARSPLLRLAERESDNTAAWRQFAGVRWTAKVARARPGAEVLLVDPSPSRATPNGPGPVLARQRFGRGEVMYFGFNETYRWRSSLGGKYYSKIWSQIFQALSLERLSGASKQVQLRVDRPEYQLGERVVISGRLYQPDFKPLIADVVPARASFTTANSPDPIQQEVMLRPVPEEAGGYRAEFTPAVPGRYKFYTMLDPTALVELDVVEPRLEQSDAAMNLALLDATATASGGRLLREENLFELPKLLEDKSGSVTSLKRLELAYSPVLMALILLFACAEWLVRRLNRLK</sequence>
<dbReference type="OrthoDB" id="198275at2"/>
<dbReference type="Gene3D" id="3.40.50.410">
    <property type="entry name" value="von Willebrand factor, type A domain"/>
    <property type="match status" value="1"/>
</dbReference>